<comment type="similarity">
    <text evidence="3">Belongs to the HAD-like hydrolase superfamily. CbbY/CbbZ/Gph/YieH family.</text>
</comment>
<dbReference type="Pfam" id="PF13419">
    <property type="entry name" value="HAD_2"/>
    <property type="match status" value="1"/>
</dbReference>
<dbReference type="InterPro" id="IPR023214">
    <property type="entry name" value="HAD_sf"/>
</dbReference>
<dbReference type="SFLD" id="SFLDS00003">
    <property type="entry name" value="Haloacid_Dehalogenase"/>
    <property type="match status" value="1"/>
</dbReference>
<dbReference type="InterPro" id="IPR050155">
    <property type="entry name" value="HAD-like_hydrolase_sf"/>
</dbReference>
<dbReference type="SUPFAM" id="SSF56784">
    <property type="entry name" value="HAD-like"/>
    <property type="match status" value="1"/>
</dbReference>
<evidence type="ECO:0000256" key="3">
    <source>
        <dbReference type="ARBA" id="ARBA00006171"/>
    </source>
</evidence>
<dbReference type="STRING" id="1193502.SHALO_2323"/>
<keyword evidence="5" id="KW-0378">Hydrolase</keyword>
<dbReference type="InterPro" id="IPR041492">
    <property type="entry name" value="HAD_2"/>
</dbReference>
<dbReference type="KEGG" id="shal:SHALO_2323"/>
<dbReference type="PANTHER" id="PTHR43434">
    <property type="entry name" value="PHOSPHOGLYCOLATE PHOSPHATASE"/>
    <property type="match status" value="1"/>
</dbReference>
<dbReference type="NCBIfam" id="TIGR01549">
    <property type="entry name" value="HAD-SF-IA-v1"/>
    <property type="match status" value="1"/>
</dbReference>
<gene>
    <name evidence="5" type="ORF">SHALO_2323</name>
</gene>
<dbReference type="SFLD" id="SFLDG01135">
    <property type="entry name" value="C1.5.6:_HAD__Beta-PGM__Phospha"/>
    <property type="match status" value="1"/>
</dbReference>
<sequence length="212" mass="23690">MKTILFDLDGTLIDSTDAILESFSVAYETFGRLVPEDDMIKKLIGHPLDLMFTMLGIDALEADEYVHAYKEHYRLISRKKTTLLPLAYEAITRASKMAILGIVTTKTAQYSEELLEHLGVMHHFKVLIGRESVTHPKPHPEPIQKALIALNADPEQTWMIGDTPMDIICANEAGVKSIGVLCGYSTQYELQKYTSLIGRDALDAVKMIGQHT</sequence>
<evidence type="ECO:0000256" key="2">
    <source>
        <dbReference type="ARBA" id="ARBA00004818"/>
    </source>
</evidence>
<dbReference type="EMBL" id="CP017111">
    <property type="protein sequence ID" value="AOO66083.1"/>
    <property type="molecule type" value="Genomic_DNA"/>
</dbReference>
<dbReference type="NCBIfam" id="TIGR01509">
    <property type="entry name" value="HAD-SF-IA-v3"/>
    <property type="match status" value="1"/>
</dbReference>
<dbReference type="PATRIC" id="fig|1193502.14.peg.2353"/>
<name>A0A1D7TM56_9BACT</name>
<dbReference type="EC" id="3.1.3.18" evidence="4"/>
<dbReference type="GO" id="GO:0006281">
    <property type="term" value="P:DNA repair"/>
    <property type="evidence" value="ECO:0007669"/>
    <property type="project" value="TreeGrafter"/>
</dbReference>
<dbReference type="InterPro" id="IPR036412">
    <property type="entry name" value="HAD-like_sf"/>
</dbReference>
<dbReference type="InterPro" id="IPR006439">
    <property type="entry name" value="HAD-SF_hydro_IA"/>
</dbReference>
<dbReference type="PANTHER" id="PTHR43434:SF1">
    <property type="entry name" value="PHOSPHOGLYCOLATE PHOSPHATASE"/>
    <property type="match status" value="1"/>
</dbReference>
<evidence type="ECO:0000313" key="5">
    <source>
        <dbReference type="EMBL" id="AOO66083.1"/>
    </source>
</evidence>
<organism evidence="5 6">
    <name type="scientific">Sulfurospirillum halorespirans DSM 13726</name>
    <dbReference type="NCBI Taxonomy" id="1193502"/>
    <lineage>
        <taxon>Bacteria</taxon>
        <taxon>Pseudomonadati</taxon>
        <taxon>Campylobacterota</taxon>
        <taxon>Epsilonproteobacteria</taxon>
        <taxon>Campylobacterales</taxon>
        <taxon>Sulfurospirillaceae</taxon>
        <taxon>Sulfurospirillum</taxon>
    </lineage>
</organism>
<evidence type="ECO:0000256" key="1">
    <source>
        <dbReference type="ARBA" id="ARBA00000830"/>
    </source>
</evidence>
<evidence type="ECO:0000313" key="6">
    <source>
        <dbReference type="Proteomes" id="UP000094609"/>
    </source>
</evidence>
<keyword evidence="6" id="KW-1185">Reference proteome</keyword>
<dbReference type="Proteomes" id="UP000094609">
    <property type="component" value="Chromosome"/>
</dbReference>
<comment type="pathway">
    <text evidence="2">Organic acid metabolism; glycolate biosynthesis; glycolate from 2-phosphoglycolate: step 1/1.</text>
</comment>
<comment type="catalytic activity">
    <reaction evidence="1">
        <text>2-phosphoglycolate + H2O = glycolate + phosphate</text>
        <dbReference type="Rhea" id="RHEA:14369"/>
        <dbReference type="ChEBI" id="CHEBI:15377"/>
        <dbReference type="ChEBI" id="CHEBI:29805"/>
        <dbReference type="ChEBI" id="CHEBI:43474"/>
        <dbReference type="ChEBI" id="CHEBI:58033"/>
        <dbReference type="EC" id="3.1.3.18"/>
    </reaction>
</comment>
<dbReference type="Gene3D" id="1.10.150.240">
    <property type="entry name" value="Putative phosphatase, domain 2"/>
    <property type="match status" value="1"/>
</dbReference>
<dbReference type="RefSeq" id="WP_174543306.1">
    <property type="nucleotide sequence ID" value="NZ_CP017111.1"/>
</dbReference>
<accession>A0A1D7TM56</accession>
<protein>
    <recommendedName>
        <fullName evidence="4">phosphoglycolate phosphatase</fullName>
        <ecNumber evidence="4">3.1.3.18</ecNumber>
    </recommendedName>
</protein>
<proteinExistence type="inferred from homology"/>
<dbReference type="SFLD" id="SFLDG01129">
    <property type="entry name" value="C1.5:_HAD__Beta-PGM__Phosphata"/>
    <property type="match status" value="1"/>
</dbReference>
<reference evidence="6" key="1">
    <citation type="submission" date="2016-08" db="EMBL/GenBank/DDBJ databases">
        <title>Complete genome sequence of the organohalide-respiring Epsilonproteobacterium Sulfurospirillum halorespirans.</title>
        <authorList>
            <person name="Goris T."/>
            <person name="Zimmermann J."/>
            <person name="Schenz B."/>
            <person name="Lemos M."/>
            <person name="Hackermueller J."/>
            <person name="Diekert G."/>
        </authorList>
    </citation>
    <scope>NUCLEOTIDE SEQUENCE [LARGE SCALE GENOMIC DNA]</scope>
    <source>
        <strain>DSM 13726</strain>
        <strain evidence="6">PCE-M2</strain>
    </source>
</reference>
<evidence type="ECO:0000256" key="4">
    <source>
        <dbReference type="ARBA" id="ARBA00013078"/>
    </source>
</evidence>
<dbReference type="Gene3D" id="3.40.50.1000">
    <property type="entry name" value="HAD superfamily/HAD-like"/>
    <property type="match status" value="1"/>
</dbReference>
<dbReference type="AlphaFoldDB" id="A0A1D7TM56"/>
<dbReference type="InterPro" id="IPR023198">
    <property type="entry name" value="PGP-like_dom2"/>
</dbReference>
<dbReference type="GO" id="GO:0008967">
    <property type="term" value="F:phosphoglycolate phosphatase activity"/>
    <property type="evidence" value="ECO:0007669"/>
    <property type="project" value="UniProtKB-EC"/>
</dbReference>